<dbReference type="InterPro" id="IPR008250">
    <property type="entry name" value="ATPase_P-typ_transduc_dom_A_sf"/>
</dbReference>
<dbReference type="InterPro" id="IPR059000">
    <property type="entry name" value="ATPase_P-type_domA"/>
</dbReference>
<dbReference type="Gene3D" id="3.40.50.1000">
    <property type="entry name" value="HAD superfamily/HAD-like"/>
    <property type="match status" value="1"/>
</dbReference>
<reference evidence="12" key="1">
    <citation type="journal article" date="2014" name="Front. Microbiol.">
        <title>High frequency of phylogenetically diverse reductive dehalogenase-homologous genes in deep subseafloor sedimentary metagenomes.</title>
        <authorList>
            <person name="Kawai M."/>
            <person name="Futagami T."/>
            <person name="Toyoda A."/>
            <person name="Takaki Y."/>
            <person name="Nishi S."/>
            <person name="Hori S."/>
            <person name="Arai W."/>
            <person name="Tsubouchi T."/>
            <person name="Morono Y."/>
            <person name="Uchiyama I."/>
            <person name="Ito T."/>
            <person name="Fujiyama A."/>
            <person name="Inagaki F."/>
            <person name="Takami H."/>
        </authorList>
    </citation>
    <scope>NUCLEOTIDE SEQUENCE</scope>
    <source>
        <strain evidence="12">Expedition CK06-06</strain>
    </source>
</reference>
<evidence type="ECO:0000256" key="9">
    <source>
        <dbReference type="ARBA" id="ARBA00023136"/>
    </source>
</evidence>
<keyword evidence="2" id="KW-1003">Cell membrane</keyword>
<dbReference type="FunFam" id="2.70.150.10:FF:000016">
    <property type="entry name" value="Calcium-transporting P-type ATPase putative"/>
    <property type="match status" value="1"/>
</dbReference>
<dbReference type="Pfam" id="PF00690">
    <property type="entry name" value="Cation_ATPase_N"/>
    <property type="match status" value="1"/>
</dbReference>
<dbReference type="SUPFAM" id="SSF81665">
    <property type="entry name" value="Calcium ATPase, transmembrane domain M"/>
    <property type="match status" value="1"/>
</dbReference>
<feature type="transmembrane region" description="Helical" evidence="10">
    <location>
        <begin position="21"/>
        <end position="40"/>
    </location>
</feature>
<dbReference type="GO" id="GO:0046872">
    <property type="term" value="F:metal ion binding"/>
    <property type="evidence" value="ECO:0007669"/>
    <property type="project" value="UniProtKB-KW"/>
</dbReference>
<evidence type="ECO:0000256" key="2">
    <source>
        <dbReference type="ARBA" id="ARBA00022475"/>
    </source>
</evidence>
<dbReference type="SUPFAM" id="SSF56784">
    <property type="entry name" value="HAD-like"/>
    <property type="match status" value="1"/>
</dbReference>
<evidence type="ECO:0000256" key="7">
    <source>
        <dbReference type="ARBA" id="ARBA00022967"/>
    </source>
</evidence>
<dbReference type="GO" id="GO:0005886">
    <property type="term" value="C:plasma membrane"/>
    <property type="evidence" value="ECO:0007669"/>
    <property type="project" value="UniProtKB-SubCell"/>
</dbReference>
<evidence type="ECO:0000256" key="1">
    <source>
        <dbReference type="ARBA" id="ARBA00004651"/>
    </source>
</evidence>
<name>X0TZU5_9ZZZZ</name>
<keyword evidence="7" id="KW-1278">Translocase</keyword>
<evidence type="ECO:0000256" key="8">
    <source>
        <dbReference type="ARBA" id="ARBA00022989"/>
    </source>
</evidence>
<evidence type="ECO:0000256" key="5">
    <source>
        <dbReference type="ARBA" id="ARBA00022741"/>
    </source>
</evidence>
<evidence type="ECO:0000313" key="12">
    <source>
        <dbReference type="EMBL" id="GAF93682.1"/>
    </source>
</evidence>
<evidence type="ECO:0000256" key="10">
    <source>
        <dbReference type="SAM" id="Phobius"/>
    </source>
</evidence>
<dbReference type="GO" id="GO:0005524">
    <property type="term" value="F:ATP binding"/>
    <property type="evidence" value="ECO:0007669"/>
    <property type="project" value="UniProtKB-KW"/>
</dbReference>
<dbReference type="SMART" id="SM00831">
    <property type="entry name" value="Cation_ATPase_N"/>
    <property type="match status" value="1"/>
</dbReference>
<keyword evidence="8 10" id="KW-1133">Transmembrane helix</keyword>
<dbReference type="GO" id="GO:0019829">
    <property type="term" value="F:ATPase-coupled monoatomic cation transmembrane transporter activity"/>
    <property type="evidence" value="ECO:0007669"/>
    <property type="project" value="UniProtKB-ARBA"/>
</dbReference>
<dbReference type="AlphaFoldDB" id="X0TZU5"/>
<evidence type="ECO:0000256" key="6">
    <source>
        <dbReference type="ARBA" id="ARBA00022840"/>
    </source>
</evidence>
<dbReference type="PROSITE" id="PS00154">
    <property type="entry name" value="ATPASE_E1_E2"/>
    <property type="match status" value="1"/>
</dbReference>
<evidence type="ECO:0000259" key="11">
    <source>
        <dbReference type="SMART" id="SM00831"/>
    </source>
</evidence>
<dbReference type="InterPro" id="IPR004014">
    <property type="entry name" value="ATPase_P-typ_cation-transptr_N"/>
</dbReference>
<dbReference type="PRINTS" id="PR00119">
    <property type="entry name" value="CATATPASE"/>
</dbReference>
<evidence type="ECO:0000256" key="4">
    <source>
        <dbReference type="ARBA" id="ARBA00022723"/>
    </source>
</evidence>
<feature type="domain" description="Cation-transporting P-type ATPase N-terminal" evidence="11">
    <location>
        <begin position="1"/>
        <end position="42"/>
    </location>
</feature>
<dbReference type="EMBL" id="BARS01010448">
    <property type="protein sequence ID" value="GAF93682.1"/>
    <property type="molecule type" value="Genomic_DNA"/>
</dbReference>
<proteinExistence type="predicted"/>
<comment type="subcellular location">
    <subcellularLocation>
        <location evidence="1">Cell membrane</location>
        <topology evidence="1">Multi-pass membrane protein</topology>
    </subcellularLocation>
</comment>
<dbReference type="Gene3D" id="1.20.1110.10">
    <property type="entry name" value="Calcium-transporting ATPase, transmembrane domain"/>
    <property type="match status" value="1"/>
</dbReference>
<dbReference type="InterPro" id="IPR023298">
    <property type="entry name" value="ATPase_P-typ_TM_dom_sf"/>
</dbReference>
<gene>
    <name evidence="12" type="ORF">S01H1_19359</name>
</gene>
<keyword evidence="5" id="KW-0547">Nucleotide-binding</keyword>
<organism evidence="12">
    <name type="scientific">marine sediment metagenome</name>
    <dbReference type="NCBI Taxonomy" id="412755"/>
    <lineage>
        <taxon>unclassified sequences</taxon>
        <taxon>metagenomes</taxon>
        <taxon>ecological metagenomes</taxon>
    </lineage>
</organism>
<comment type="caution">
    <text evidence="12">The sequence shown here is derived from an EMBL/GenBank/DDBJ whole genome shotgun (WGS) entry which is preliminary data.</text>
</comment>
<dbReference type="PANTHER" id="PTHR42861">
    <property type="entry name" value="CALCIUM-TRANSPORTING ATPASE"/>
    <property type="match status" value="1"/>
</dbReference>
<keyword evidence="9 10" id="KW-0472">Membrane</keyword>
<dbReference type="InterPro" id="IPR023214">
    <property type="entry name" value="HAD_sf"/>
</dbReference>
<accession>X0TZU5</accession>
<keyword evidence="6" id="KW-0067">ATP-binding</keyword>
<sequence length="308" mass="33199">YGPNELVEPPRATLWRMILEQFNNFIVIVLIVASIVSALLGDYIEAGAIMAIVLLNALLGVIQEHRAEEALAALQRLAAPEAHVIRDAHRQAVPARDLVPGDVVLLGVGNYVPADLRLVETVNLKIEEAALTGESVPVQKDARVVLTQDEVLGDRRNTAFSGTLVSYGRGRGVVVSTGMNTQIGMIAAMLQSVHEEPTPLQRRLDQLGKLLGWASLAICGLVFALGWVRGVDPLEMFLVAVSLAVAAVPEGLPAVVTITLAMGMREMIQRHALIRRLSSVETLGSTTVICSDKTGTLTQNQMTVTHLW</sequence>
<dbReference type="GO" id="GO:0016887">
    <property type="term" value="F:ATP hydrolysis activity"/>
    <property type="evidence" value="ECO:0007669"/>
    <property type="project" value="InterPro"/>
</dbReference>
<dbReference type="FunFam" id="3.40.50.1000:FF:000001">
    <property type="entry name" value="Phospholipid-transporting ATPase IC"/>
    <property type="match status" value="1"/>
</dbReference>
<feature type="non-terminal residue" evidence="12">
    <location>
        <position position="1"/>
    </location>
</feature>
<dbReference type="InterPro" id="IPR018303">
    <property type="entry name" value="ATPase_P-typ_P_site"/>
</dbReference>
<dbReference type="GO" id="GO:0015662">
    <property type="term" value="F:P-type ion transporter activity"/>
    <property type="evidence" value="ECO:0007669"/>
    <property type="project" value="UniProtKB-ARBA"/>
</dbReference>
<feature type="non-terminal residue" evidence="12">
    <location>
        <position position="308"/>
    </location>
</feature>
<dbReference type="Gene3D" id="2.70.150.10">
    <property type="entry name" value="Calcium-transporting ATPase, cytoplasmic transduction domain A"/>
    <property type="match status" value="1"/>
</dbReference>
<keyword evidence="3 10" id="KW-0812">Transmembrane</keyword>
<evidence type="ECO:0000256" key="3">
    <source>
        <dbReference type="ARBA" id="ARBA00022692"/>
    </source>
</evidence>
<dbReference type="NCBIfam" id="TIGR01494">
    <property type="entry name" value="ATPase_P-type"/>
    <property type="match status" value="2"/>
</dbReference>
<dbReference type="InterPro" id="IPR036412">
    <property type="entry name" value="HAD-like_sf"/>
</dbReference>
<dbReference type="Pfam" id="PF00122">
    <property type="entry name" value="E1-E2_ATPase"/>
    <property type="match status" value="1"/>
</dbReference>
<dbReference type="SUPFAM" id="SSF81653">
    <property type="entry name" value="Calcium ATPase, transduction domain A"/>
    <property type="match status" value="1"/>
</dbReference>
<feature type="transmembrane region" description="Helical" evidence="10">
    <location>
        <begin position="236"/>
        <end position="261"/>
    </location>
</feature>
<dbReference type="GO" id="GO:0046873">
    <property type="term" value="F:metal ion transmembrane transporter activity"/>
    <property type="evidence" value="ECO:0007669"/>
    <property type="project" value="UniProtKB-ARBA"/>
</dbReference>
<protein>
    <recommendedName>
        <fullName evidence="11">Cation-transporting P-type ATPase N-terminal domain-containing protein</fullName>
    </recommendedName>
</protein>
<feature type="transmembrane region" description="Helical" evidence="10">
    <location>
        <begin position="210"/>
        <end position="230"/>
    </location>
</feature>
<dbReference type="InterPro" id="IPR001757">
    <property type="entry name" value="P_typ_ATPase"/>
</dbReference>
<keyword evidence="4" id="KW-0479">Metal-binding</keyword>
<feature type="transmembrane region" description="Helical" evidence="10">
    <location>
        <begin position="46"/>
        <end position="62"/>
    </location>
</feature>
<dbReference type="GO" id="GO:0098662">
    <property type="term" value="P:inorganic cation transmembrane transport"/>
    <property type="evidence" value="ECO:0007669"/>
    <property type="project" value="UniProtKB-ARBA"/>
</dbReference>